<dbReference type="OrthoDB" id="214902at2"/>
<evidence type="ECO:0000259" key="1">
    <source>
        <dbReference type="Pfam" id="PF04993"/>
    </source>
</evidence>
<gene>
    <name evidence="2" type="ORF">EFY79_17950</name>
</gene>
<protein>
    <submittedName>
        <fullName evidence="2">TfoX family protein</fullName>
    </submittedName>
</protein>
<comment type="caution">
    <text evidence="2">The sequence shown here is derived from an EMBL/GenBank/DDBJ whole genome shotgun (WGS) entry which is preliminary data.</text>
</comment>
<dbReference type="AlphaFoldDB" id="A0A3M9N7R9"/>
<dbReference type="Pfam" id="PF04993">
    <property type="entry name" value="TfoX_N"/>
    <property type="match status" value="1"/>
</dbReference>
<name>A0A3M9N7R9_9BACT</name>
<feature type="domain" description="TfoX N-terminal" evidence="1">
    <location>
        <begin position="23"/>
        <end position="103"/>
    </location>
</feature>
<dbReference type="EMBL" id="RJJR01000016">
    <property type="protein sequence ID" value="RNI33862.1"/>
    <property type="molecule type" value="Genomic_DNA"/>
</dbReference>
<proteinExistence type="predicted"/>
<dbReference type="Proteomes" id="UP000267223">
    <property type="component" value="Unassembled WGS sequence"/>
</dbReference>
<organism evidence="2 3">
    <name type="scientific">Hanamia caeni</name>
    <dbReference type="NCBI Taxonomy" id="2294116"/>
    <lineage>
        <taxon>Bacteria</taxon>
        <taxon>Pseudomonadati</taxon>
        <taxon>Bacteroidota</taxon>
        <taxon>Chitinophagia</taxon>
        <taxon>Chitinophagales</taxon>
        <taxon>Chitinophagaceae</taxon>
        <taxon>Hanamia</taxon>
    </lineage>
</organism>
<dbReference type="SUPFAM" id="SSF159894">
    <property type="entry name" value="YgaC/TfoX-N like"/>
    <property type="match status" value="1"/>
</dbReference>
<accession>A0A3M9N7R9</accession>
<reference evidence="2 3" key="1">
    <citation type="submission" date="2018-11" db="EMBL/GenBank/DDBJ databases">
        <title>Draft genome sequence of Ferruginibacter sp. BO-59.</title>
        <authorList>
            <person name="Im W.T."/>
        </authorList>
    </citation>
    <scope>NUCLEOTIDE SEQUENCE [LARGE SCALE GENOMIC DNA]</scope>
    <source>
        <strain evidence="2 3">BO-59</strain>
    </source>
</reference>
<sequence length="116" mass="13251">MAYNTNLAERVRKYLAKSTSLIIQEKKMFSGLAFIVNGKMCINISNEKLMCRFDPGRENEVADKPGYEPLIMKGRQLTGYCYVNSAGYSSQKDLEFWVDLCLMFNDKAKASKKKKS</sequence>
<keyword evidence="3" id="KW-1185">Reference proteome</keyword>
<evidence type="ECO:0000313" key="2">
    <source>
        <dbReference type="EMBL" id="RNI33862.1"/>
    </source>
</evidence>
<dbReference type="RefSeq" id="WP_123122119.1">
    <property type="nucleotide sequence ID" value="NZ_RJJR01000016.1"/>
</dbReference>
<evidence type="ECO:0000313" key="3">
    <source>
        <dbReference type="Proteomes" id="UP000267223"/>
    </source>
</evidence>
<dbReference type="InterPro" id="IPR007076">
    <property type="entry name" value="TfoX_N"/>
</dbReference>
<dbReference type="Gene3D" id="3.30.1460.30">
    <property type="entry name" value="YgaC/TfoX-N like chaperone"/>
    <property type="match status" value="1"/>
</dbReference>